<evidence type="ECO:0000256" key="4">
    <source>
        <dbReference type="SAM" id="SignalP"/>
    </source>
</evidence>
<dbReference type="InterPro" id="IPR051601">
    <property type="entry name" value="Serine_prot/Carboxylest_S33"/>
</dbReference>
<dbReference type="InterPro" id="IPR000073">
    <property type="entry name" value="AB_hydrolase_1"/>
</dbReference>
<evidence type="ECO:0000313" key="7">
    <source>
        <dbReference type="EMBL" id="MFD0921160.1"/>
    </source>
</evidence>
<keyword evidence="3 7" id="KW-0378">Hydrolase</keyword>
<dbReference type="PANTHER" id="PTHR43248:SF29">
    <property type="entry name" value="TRIPEPTIDYL AMINOPEPTIDASE"/>
    <property type="match status" value="1"/>
</dbReference>
<evidence type="ECO:0000259" key="5">
    <source>
        <dbReference type="Pfam" id="PF00561"/>
    </source>
</evidence>
<feature type="chain" id="PRO_5047265749" evidence="4">
    <location>
        <begin position="23"/>
        <end position="463"/>
    </location>
</feature>
<dbReference type="InterPro" id="IPR029058">
    <property type="entry name" value="AB_hydrolase_fold"/>
</dbReference>
<evidence type="ECO:0000256" key="2">
    <source>
        <dbReference type="ARBA" id="ARBA00022729"/>
    </source>
</evidence>
<feature type="domain" description="Peptidase S33 tripeptidyl aminopeptidase-like C-terminal" evidence="6">
    <location>
        <begin position="375"/>
        <end position="460"/>
    </location>
</feature>
<dbReference type="GO" id="GO:0016787">
    <property type="term" value="F:hydrolase activity"/>
    <property type="evidence" value="ECO:0007669"/>
    <property type="project" value="UniProtKB-KW"/>
</dbReference>
<feature type="domain" description="AB hydrolase-1" evidence="5">
    <location>
        <begin position="75"/>
        <end position="264"/>
    </location>
</feature>
<keyword evidence="2 4" id="KW-0732">Signal</keyword>
<feature type="signal peptide" evidence="4">
    <location>
        <begin position="1"/>
        <end position="22"/>
    </location>
</feature>
<dbReference type="EMBL" id="JBHTIW010000011">
    <property type="protein sequence ID" value="MFD0921160.1"/>
    <property type="molecule type" value="Genomic_DNA"/>
</dbReference>
<dbReference type="Pfam" id="PF00561">
    <property type="entry name" value="Abhydrolase_1"/>
    <property type="match status" value="1"/>
</dbReference>
<dbReference type="InterPro" id="IPR013595">
    <property type="entry name" value="Pept_S33_TAP-like_C"/>
</dbReference>
<evidence type="ECO:0000256" key="1">
    <source>
        <dbReference type="ARBA" id="ARBA00010088"/>
    </source>
</evidence>
<comment type="similarity">
    <text evidence="1">Belongs to the peptidase S33 family.</text>
</comment>
<evidence type="ECO:0000313" key="8">
    <source>
        <dbReference type="Proteomes" id="UP001597018"/>
    </source>
</evidence>
<evidence type="ECO:0000256" key="3">
    <source>
        <dbReference type="ARBA" id="ARBA00022801"/>
    </source>
</evidence>
<gene>
    <name evidence="7" type="ORF">ACFQ16_15545</name>
</gene>
<dbReference type="RefSeq" id="WP_345600124.1">
    <property type="nucleotide sequence ID" value="NZ_BAABLT010000004.1"/>
</dbReference>
<accession>A0ABW3FSQ0</accession>
<name>A0ABW3FSQ0_9PSEU</name>
<dbReference type="PANTHER" id="PTHR43248">
    <property type="entry name" value="2-SUCCINYL-6-HYDROXY-2,4-CYCLOHEXADIENE-1-CARBOXYLATE SYNTHASE"/>
    <property type="match status" value="1"/>
</dbReference>
<comment type="caution">
    <text evidence="7">The sequence shown here is derived from an EMBL/GenBank/DDBJ whole genome shotgun (WGS) entry which is preliminary data.</text>
</comment>
<proteinExistence type="inferred from homology"/>
<protein>
    <submittedName>
        <fullName evidence="7">Alpha/beta hydrolase</fullName>
    </submittedName>
</protein>
<organism evidence="7 8">
    <name type="scientific">Saccharopolyspora rosea</name>
    <dbReference type="NCBI Taxonomy" id="524884"/>
    <lineage>
        <taxon>Bacteria</taxon>
        <taxon>Bacillati</taxon>
        <taxon>Actinomycetota</taxon>
        <taxon>Actinomycetes</taxon>
        <taxon>Pseudonocardiales</taxon>
        <taxon>Pseudonocardiaceae</taxon>
        <taxon>Saccharopolyspora</taxon>
    </lineage>
</organism>
<dbReference type="Pfam" id="PF08386">
    <property type="entry name" value="Abhydrolase_4"/>
    <property type="match status" value="1"/>
</dbReference>
<reference evidence="8" key="1">
    <citation type="journal article" date="2019" name="Int. J. Syst. Evol. Microbiol.">
        <title>The Global Catalogue of Microorganisms (GCM) 10K type strain sequencing project: providing services to taxonomists for standard genome sequencing and annotation.</title>
        <authorList>
            <consortium name="The Broad Institute Genomics Platform"/>
            <consortium name="The Broad Institute Genome Sequencing Center for Infectious Disease"/>
            <person name="Wu L."/>
            <person name="Ma J."/>
        </authorList>
    </citation>
    <scope>NUCLEOTIDE SEQUENCE [LARGE SCALE GENOMIC DNA]</scope>
    <source>
        <strain evidence="8">CCUG 56401</strain>
    </source>
</reference>
<keyword evidence="8" id="KW-1185">Reference proteome</keyword>
<sequence>MRAVASALGVLLTAATTAPAGAAPSGPAWRPCPENQQVQCAAIRVPVDWSRPGAGSLDLAVARRPATDPAARVGTLVLLPGGPGSSGVDQLLAGPAASAQVASRFDVVSFDPRGFGRSHPLRCDSRLVGDVPDIAPGPGRYDRLRRHDREVDADCRARSGPLADHVDSASVARDVEALRRSLGQQRISLYAVSYGTVAGQEYAERYGAHLRALVLDSVFDHAADTRGFLTSTAAAAEDSFDGFARWCDRDQRCALHGQDVGAVYDGLRERAGRGELTGPDGGRVGMFELSRGTTTALYRPDWPGLADRLRALRDGRRGPGAAPAPPTTAYPAEAVCADRGVDIRSDRDYERDWRWQHEVAPHLLIGQGGQAAWGCLDRTAANPPHPPEFGATPPVLLLQSRHDPATPHRWATDLARRVPTAALLTYDGWGHGVYGRDRCTVDVADRYLLDLRLPPRHAHCPAA</sequence>
<evidence type="ECO:0000259" key="6">
    <source>
        <dbReference type="Pfam" id="PF08386"/>
    </source>
</evidence>
<dbReference type="SUPFAM" id="SSF53474">
    <property type="entry name" value="alpha/beta-Hydrolases"/>
    <property type="match status" value="1"/>
</dbReference>
<dbReference type="Gene3D" id="3.40.50.1820">
    <property type="entry name" value="alpha/beta hydrolase"/>
    <property type="match status" value="1"/>
</dbReference>
<dbReference type="Proteomes" id="UP001597018">
    <property type="component" value="Unassembled WGS sequence"/>
</dbReference>